<keyword evidence="6" id="KW-0699">rRNA-binding</keyword>
<keyword evidence="6" id="KW-0694">RNA-binding</keyword>
<sequence length="145" mass="15825">MEQSIVGEIKEELHLSGLDPKSYSPLGLAYIGDAIYEVIIRTIVLSEGNMSVNKYHRKSSSMVKASAQAQLFEKIEPLLTEQEMAVYKRGRNAKSATVAKNADVIDYRKATGVEALMGYLYLNGEMKRAVSLVGAGLGSGEEHEA</sequence>
<comment type="similarity">
    <text evidence="6">Belongs to the MrnC RNase family.</text>
</comment>
<dbReference type="InterPro" id="IPR036389">
    <property type="entry name" value="RNase_III_sf"/>
</dbReference>
<keyword evidence="2 6" id="KW-0698">rRNA processing</keyword>
<keyword evidence="5 6" id="KW-0378">Hydrolase</keyword>
<dbReference type="GO" id="GO:0019843">
    <property type="term" value="F:rRNA binding"/>
    <property type="evidence" value="ECO:0007669"/>
    <property type="project" value="UniProtKB-UniRule"/>
</dbReference>
<dbReference type="GO" id="GO:0005737">
    <property type="term" value="C:cytoplasm"/>
    <property type="evidence" value="ECO:0007669"/>
    <property type="project" value="UniProtKB-SubCell"/>
</dbReference>
<name>A0A9D2T8K4_9FIRM</name>
<evidence type="ECO:0000256" key="1">
    <source>
        <dbReference type="ARBA" id="ARBA00022517"/>
    </source>
</evidence>
<gene>
    <name evidence="6" type="primary">mrnC</name>
    <name evidence="8" type="ORF">H9754_00540</name>
</gene>
<keyword evidence="3 6" id="KW-0540">Nuclease</keyword>
<dbReference type="HAMAP" id="MF_01468">
    <property type="entry name" value="RNase_Mini_III"/>
    <property type="match status" value="1"/>
</dbReference>
<evidence type="ECO:0000256" key="6">
    <source>
        <dbReference type="HAMAP-Rule" id="MF_01468"/>
    </source>
</evidence>
<dbReference type="Pfam" id="PF00636">
    <property type="entry name" value="Ribonuclease_3"/>
    <property type="match status" value="1"/>
</dbReference>
<dbReference type="InterPro" id="IPR000999">
    <property type="entry name" value="RNase_III_dom"/>
</dbReference>
<comment type="cofactor">
    <cofactor evidence="6">
        <name>Mg(2+)</name>
        <dbReference type="ChEBI" id="CHEBI:18420"/>
    </cofactor>
</comment>
<dbReference type="PANTHER" id="PTHR34276">
    <property type="entry name" value="MINI-RIBONUCLEASE 3"/>
    <property type="match status" value="1"/>
</dbReference>
<comment type="function">
    <text evidence="6">Involved in correct processing of both the 5' and 3' ends of 23S rRNA precursor. Processes 30S rRNA precursor transcript even in absence of ribonuclease 3 (Rnc); Rnc processes 30S rRNA into smaller rRNA precursors.</text>
</comment>
<dbReference type="EMBL" id="DWWD01000005">
    <property type="protein sequence ID" value="HJC49065.1"/>
    <property type="molecule type" value="Genomic_DNA"/>
</dbReference>
<comment type="caution">
    <text evidence="8">The sequence shown here is derived from an EMBL/GenBank/DDBJ whole genome shotgun (WGS) entry which is preliminary data.</text>
</comment>
<dbReference type="InterPro" id="IPR008226">
    <property type="entry name" value="Mini3_fam"/>
</dbReference>
<dbReference type="SUPFAM" id="SSF69065">
    <property type="entry name" value="RNase III domain-like"/>
    <property type="match status" value="1"/>
</dbReference>
<evidence type="ECO:0000256" key="5">
    <source>
        <dbReference type="ARBA" id="ARBA00022801"/>
    </source>
</evidence>
<feature type="active site" evidence="6">
    <location>
        <position position="33"/>
    </location>
</feature>
<dbReference type="AlphaFoldDB" id="A0A9D2T8K4"/>
<evidence type="ECO:0000259" key="7">
    <source>
        <dbReference type="Pfam" id="PF00636"/>
    </source>
</evidence>
<protein>
    <recommendedName>
        <fullName evidence="6">Mini-ribonuclease 3</fullName>
        <shortName evidence="6">Mini-3</shortName>
        <shortName evidence="6">Mini-RNase 3</shortName>
        <ecNumber evidence="6">3.1.26.-</ecNumber>
    </recommendedName>
    <alternativeName>
        <fullName evidence="6">Mini-RNase III</fullName>
        <shortName evidence="6">Mini-III</shortName>
    </alternativeName>
</protein>
<reference evidence="8" key="1">
    <citation type="journal article" date="2021" name="PeerJ">
        <title>Extensive microbial diversity within the chicken gut microbiome revealed by metagenomics and culture.</title>
        <authorList>
            <person name="Gilroy R."/>
            <person name="Ravi A."/>
            <person name="Getino M."/>
            <person name="Pursley I."/>
            <person name="Horton D.L."/>
            <person name="Alikhan N.F."/>
            <person name="Baker D."/>
            <person name="Gharbi K."/>
            <person name="Hall N."/>
            <person name="Watson M."/>
            <person name="Adriaenssens E.M."/>
            <person name="Foster-Nyarko E."/>
            <person name="Jarju S."/>
            <person name="Secka A."/>
            <person name="Antonio M."/>
            <person name="Oren A."/>
            <person name="Chaudhuri R.R."/>
            <person name="La Ragione R."/>
            <person name="Hildebrand F."/>
            <person name="Pallen M.J."/>
        </authorList>
    </citation>
    <scope>NUCLEOTIDE SEQUENCE</scope>
    <source>
        <strain evidence="8">ChiSjej3B21-8574</strain>
    </source>
</reference>
<evidence type="ECO:0000256" key="3">
    <source>
        <dbReference type="ARBA" id="ARBA00022722"/>
    </source>
</evidence>
<dbReference type="EC" id="3.1.26.-" evidence="6"/>
<dbReference type="Gene3D" id="1.10.1520.10">
    <property type="entry name" value="Ribonuclease III domain"/>
    <property type="match status" value="1"/>
</dbReference>
<reference evidence="8" key="2">
    <citation type="submission" date="2021-04" db="EMBL/GenBank/DDBJ databases">
        <authorList>
            <person name="Gilroy R."/>
        </authorList>
    </citation>
    <scope>NUCLEOTIDE SEQUENCE</scope>
    <source>
        <strain evidence="8">ChiSjej3B21-8574</strain>
    </source>
</reference>
<comment type="subcellular location">
    <subcellularLocation>
        <location evidence="6">Cytoplasm</location>
    </subcellularLocation>
</comment>
<evidence type="ECO:0000256" key="4">
    <source>
        <dbReference type="ARBA" id="ARBA00022759"/>
    </source>
</evidence>
<keyword evidence="1 6" id="KW-0690">Ribosome biogenesis</keyword>
<organism evidence="8 9">
    <name type="scientific">Candidatus Anaerostipes avistercoris</name>
    <dbReference type="NCBI Taxonomy" id="2838462"/>
    <lineage>
        <taxon>Bacteria</taxon>
        <taxon>Bacillati</taxon>
        <taxon>Bacillota</taxon>
        <taxon>Clostridia</taxon>
        <taxon>Lachnospirales</taxon>
        <taxon>Lachnospiraceae</taxon>
        <taxon>Anaerostipes</taxon>
    </lineage>
</organism>
<keyword evidence="6" id="KW-0963">Cytoplasm</keyword>
<evidence type="ECO:0000313" key="9">
    <source>
        <dbReference type="Proteomes" id="UP000823904"/>
    </source>
</evidence>
<comment type="subunit">
    <text evidence="6">Homodimer.</text>
</comment>
<accession>A0A9D2T8K4</accession>
<dbReference type="GO" id="GO:0004525">
    <property type="term" value="F:ribonuclease III activity"/>
    <property type="evidence" value="ECO:0007669"/>
    <property type="project" value="InterPro"/>
</dbReference>
<dbReference type="GO" id="GO:0006364">
    <property type="term" value="P:rRNA processing"/>
    <property type="evidence" value="ECO:0007669"/>
    <property type="project" value="UniProtKB-UniRule"/>
</dbReference>
<keyword evidence="4 6" id="KW-0255">Endonuclease</keyword>
<evidence type="ECO:0000313" key="8">
    <source>
        <dbReference type="EMBL" id="HJC49065.1"/>
    </source>
</evidence>
<evidence type="ECO:0000256" key="2">
    <source>
        <dbReference type="ARBA" id="ARBA00022552"/>
    </source>
</evidence>
<proteinExistence type="inferred from homology"/>
<feature type="domain" description="RNase III" evidence="7">
    <location>
        <begin position="28"/>
        <end position="124"/>
    </location>
</feature>
<dbReference type="PANTHER" id="PTHR34276:SF1">
    <property type="entry name" value="MINI-RIBONUCLEASE 3"/>
    <property type="match status" value="1"/>
</dbReference>
<dbReference type="Proteomes" id="UP000823904">
    <property type="component" value="Unassembled WGS sequence"/>
</dbReference>
<keyword evidence="6" id="KW-0460">Magnesium</keyword>